<comment type="caution">
    <text evidence="1">The sequence shown here is derived from an EMBL/GenBank/DDBJ whole genome shotgun (WGS) entry which is preliminary data.</text>
</comment>
<dbReference type="EMBL" id="CM046106">
    <property type="protein sequence ID" value="KAI8435498.1"/>
    <property type="molecule type" value="Genomic_DNA"/>
</dbReference>
<gene>
    <name evidence="1" type="ORF">MSG28_003795</name>
</gene>
<keyword evidence="2" id="KW-1185">Reference proteome</keyword>
<sequence length="593" mass="69985">MSLSAVKNPGHTGYFRDGIRRIDMILTLRDDGQKSTESIKIEYLTNIVQHGLILELEPGVMAIHKHLIFVKIHAPASVLDMYGPKFNVTRYFKANHLEFINPKELIYHILRFLNFSESHEKEWVRLVRQQYPRPKCYSTLERSMIVYKMLLKVRFGDPENYVGLQKLLDKRIILDAFPLHDGPFFAVPKQEPHQFNARQILNYNWVGIGNILKSQPLNLIHEYFGDRVAFFFAFYGFYTFFLIIPAVIGGVAIIPEIFNNTVEMKYTYTDILAMKVKVEDHEICPRCRHFEVCPFLPFKFYRNAIKYNNIFDKESVDMIPVYITVWATLLMIFWRRTESYWMWMWECDPWISKVSERAQYHLKKKEKQLGYKMLILIVNILLCTIAAIAYCCLFIGLALGLMFLQNYAIRKFVPKYGFDLGHYKALTIFYTMNVIIMIILEKIWSIISYKLNKFLNHKCEHSYDKSLVATLFGLTIPTTCVLFIYIGFFKARIFTHYEDSFMYDTLDGIFMTQCNPVGCSDELALALCVTVILKECFMKMLWNCYHFIMLRTDYNQGILLNMDAPCWEREYRLPTLKDDFIHDKMKSLGKCYI</sequence>
<organism evidence="1 2">
    <name type="scientific">Choristoneura fumiferana</name>
    <name type="common">Spruce budworm moth</name>
    <name type="synonym">Archips fumiferana</name>
    <dbReference type="NCBI Taxonomy" id="7141"/>
    <lineage>
        <taxon>Eukaryota</taxon>
        <taxon>Metazoa</taxon>
        <taxon>Ecdysozoa</taxon>
        <taxon>Arthropoda</taxon>
        <taxon>Hexapoda</taxon>
        <taxon>Insecta</taxon>
        <taxon>Pterygota</taxon>
        <taxon>Neoptera</taxon>
        <taxon>Endopterygota</taxon>
        <taxon>Lepidoptera</taxon>
        <taxon>Glossata</taxon>
        <taxon>Ditrysia</taxon>
        <taxon>Tortricoidea</taxon>
        <taxon>Tortricidae</taxon>
        <taxon>Tortricinae</taxon>
        <taxon>Choristoneura</taxon>
    </lineage>
</organism>
<evidence type="ECO:0000313" key="2">
    <source>
        <dbReference type="Proteomes" id="UP001064048"/>
    </source>
</evidence>
<evidence type="ECO:0000313" key="1">
    <source>
        <dbReference type="EMBL" id="KAI8435498.1"/>
    </source>
</evidence>
<proteinExistence type="predicted"/>
<dbReference type="Proteomes" id="UP001064048">
    <property type="component" value="Chromosome 6"/>
</dbReference>
<protein>
    <submittedName>
        <fullName evidence="1">Uncharacterized protein</fullName>
    </submittedName>
</protein>
<reference evidence="1 2" key="1">
    <citation type="journal article" date="2022" name="Genome Biol. Evol.">
        <title>The Spruce Budworm Genome: Reconstructing the Evolutionary History of Antifreeze Proteins.</title>
        <authorList>
            <person name="Beliveau C."/>
            <person name="Gagne P."/>
            <person name="Picq S."/>
            <person name="Vernygora O."/>
            <person name="Keeling C.I."/>
            <person name="Pinkney K."/>
            <person name="Doucet D."/>
            <person name="Wen F."/>
            <person name="Johnston J.S."/>
            <person name="Maaroufi H."/>
            <person name="Boyle B."/>
            <person name="Laroche J."/>
            <person name="Dewar K."/>
            <person name="Juretic N."/>
            <person name="Blackburn G."/>
            <person name="Nisole A."/>
            <person name="Brunet B."/>
            <person name="Brandao M."/>
            <person name="Lumley L."/>
            <person name="Duan J."/>
            <person name="Quan G."/>
            <person name="Lucarotti C.J."/>
            <person name="Roe A.D."/>
            <person name="Sperling F.A.H."/>
            <person name="Levesque R.C."/>
            <person name="Cusson M."/>
        </authorList>
    </citation>
    <scope>NUCLEOTIDE SEQUENCE [LARGE SCALE GENOMIC DNA]</scope>
    <source>
        <strain evidence="1">Glfc:IPQL:Cfum</strain>
    </source>
</reference>
<name>A0ACC0KG83_CHOFU</name>
<accession>A0ACC0KG83</accession>